<dbReference type="CDD" id="cd00090">
    <property type="entry name" value="HTH_ARSR"/>
    <property type="match status" value="1"/>
</dbReference>
<dbReference type="Pfam" id="PF00480">
    <property type="entry name" value="ROK"/>
    <property type="match status" value="1"/>
</dbReference>
<dbReference type="InterPro" id="IPR049874">
    <property type="entry name" value="ROK_cs"/>
</dbReference>
<comment type="similarity">
    <text evidence="1">Belongs to the ROK (NagC/XylR) family.</text>
</comment>
<dbReference type="Pfam" id="PF13412">
    <property type="entry name" value="HTH_24"/>
    <property type="match status" value="1"/>
</dbReference>
<comment type="caution">
    <text evidence="2">The sequence shown here is derived from an EMBL/GenBank/DDBJ whole genome shotgun (WGS) entry which is preliminary data.</text>
</comment>
<dbReference type="InterPro" id="IPR036390">
    <property type="entry name" value="WH_DNA-bd_sf"/>
</dbReference>
<protein>
    <submittedName>
        <fullName evidence="2">ROK family transcriptional regulator</fullName>
    </submittedName>
</protein>
<dbReference type="Gene3D" id="3.30.420.40">
    <property type="match status" value="2"/>
</dbReference>
<reference evidence="3" key="1">
    <citation type="journal article" date="2019" name="Int. J. Syst. Evol. Microbiol.">
        <title>The Global Catalogue of Microorganisms (GCM) 10K type strain sequencing project: providing services to taxonomists for standard genome sequencing and annotation.</title>
        <authorList>
            <consortium name="The Broad Institute Genomics Platform"/>
            <consortium name="The Broad Institute Genome Sequencing Center for Infectious Disease"/>
            <person name="Wu L."/>
            <person name="Ma J."/>
        </authorList>
    </citation>
    <scope>NUCLEOTIDE SEQUENCE [LARGE SCALE GENOMIC DNA]</scope>
    <source>
        <strain evidence="3">JCM 16949</strain>
    </source>
</reference>
<evidence type="ECO:0000313" key="2">
    <source>
        <dbReference type="EMBL" id="GAA3727970.1"/>
    </source>
</evidence>
<dbReference type="InterPro" id="IPR043129">
    <property type="entry name" value="ATPase_NBD"/>
</dbReference>
<dbReference type="PANTHER" id="PTHR18964">
    <property type="entry name" value="ROK (REPRESSOR, ORF, KINASE) FAMILY"/>
    <property type="match status" value="1"/>
</dbReference>
<keyword evidence="3" id="KW-1185">Reference proteome</keyword>
<evidence type="ECO:0000256" key="1">
    <source>
        <dbReference type="ARBA" id="ARBA00006479"/>
    </source>
</evidence>
<dbReference type="InterPro" id="IPR036388">
    <property type="entry name" value="WH-like_DNA-bd_sf"/>
</dbReference>
<sequence>MIVATERRTPGSQTSLREANRARIVDAIKKHGGLTQVELAGVTGLSPATVSNIVKELSASGVLHTSPTTQSGRRAQHVTLAHALGLVVGVHFSTRHMRIALADVAHTVVAEHHLPLAKDHRADNELDRTTLLIADMLETLKASMSEVLAVGIALPAPLDRNTGTTARSGILRGWDGIPVAELLERRLGRPVFLDNAANLGALAELRIGAARGKSDAIYIDIGDGIGSGLIINGQVFRGHNGSAGEFGHTTIVENGPLCRCGNRGCLEAIAGGYAILDGLKPTHGNLKLNDIVTKAMGGDAGATRALAEAGRHIGVAAANLSNLIDPERLVVGGELSRAGEILLGPIRHALERSVIVDEAAMPDVVQGQLGARASTLGAVAHAIDQVAIGGNDTIG</sequence>
<dbReference type="PANTHER" id="PTHR18964:SF173">
    <property type="entry name" value="GLUCOKINASE"/>
    <property type="match status" value="1"/>
</dbReference>
<evidence type="ECO:0000313" key="3">
    <source>
        <dbReference type="Proteomes" id="UP001501004"/>
    </source>
</evidence>
<proteinExistence type="inferred from homology"/>
<dbReference type="InterPro" id="IPR011991">
    <property type="entry name" value="ArsR-like_HTH"/>
</dbReference>
<gene>
    <name evidence="2" type="ORF">GCM10022239_00980</name>
</gene>
<dbReference type="PROSITE" id="PS01125">
    <property type="entry name" value="ROK"/>
    <property type="match status" value="1"/>
</dbReference>
<dbReference type="SUPFAM" id="SSF53067">
    <property type="entry name" value="Actin-like ATPase domain"/>
    <property type="match status" value="1"/>
</dbReference>
<dbReference type="Proteomes" id="UP001501004">
    <property type="component" value="Unassembled WGS sequence"/>
</dbReference>
<name>A0ABP7F0M2_9MICO</name>
<dbReference type="CDD" id="cd24076">
    <property type="entry name" value="ASKHA_ATPase_ROK_BsXylR-like"/>
    <property type="match status" value="1"/>
</dbReference>
<accession>A0ABP7F0M2</accession>
<dbReference type="SUPFAM" id="SSF46785">
    <property type="entry name" value="Winged helix' DNA-binding domain"/>
    <property type="match status" value="1"/>
</dbReference>
<dbReference type="InterPro" id="IPR000600">
    <property type="entry name" value="ROK"/>
</dbReference>
<organism evidence="2 3">
    <name type="scientific">Leifsonella bigeumensis</name>
    <dbReference type="NCBI Taxonomy" id="433643"/>
    <lineage>
        <taxon>Bacteria</taxon>
        <taxon>Bacillati</taxon>
        <taxon>Actinomycetota</taxon>
        <taxon>Actinomycetes</taxon>
        <taxon>Micrococcales</taxon>
        <taxon>Microbacteriaceae</taxon>
        <taxon>Leifsonella</taxon>
    </lineage>
</organism>
<dbReference type="EMBL" id="BAABAE010000001">
    <property type="protein sequence ID" value="GAA3727970.1"/>
    <property type="molecule type" value="Genomic_DNA"/>
</dbReference>
<dbReference type="Gene3D" id="1.10.10.10">
    <property type="entry name" value="Winged helix-like DNA-binding domain superfamily/Winged helix DNA-binding domain"/>
    <property type="match status" value="1"/>
</dbReference>